<dbReference type="Proteomes" id="UP001326715">
    <property type="component" value="Chromosome"/>
</dbReference>
<dbReference type="EMBL" id="CP140154">
    <property type="protein sequence ID" value="WQG89641.1"/>
    <property type="molecule type" value="Genomic_DNA"/>
</dbReference>
<dbReference type="Proteomes" id="UP000183788">
    <property type="component" value="Unassembled WGS sequence"/>
</dbReference>
<evidence type="ECO:0000313" key="1">
    <source>
        <dbReference type="EMBL" id="SFW16227.1"/>
    </source>
</evidence>
<keyword evidence="4" id="KW-1185">Reference proteome</keyword>
<accession>A0A1K1LZD1</accession>
<gene>
    <name evidence="1" type="ORF">SAMN05661012_00333</name>
    <name evidence="2" type="ORF">SR876_32425</name>
</gene>
<organism evidence="1 3">
    <name type="scientific">Chitinophaga sancti</name>
    <dbReference type="NCBI Taxonomy" id="1004"/>
    <lineage>
        <taxon>Bacteria</taxon>
        <taxon>Pseudomonadati</taxon>
        <taxon>Bacteroidota</taxon>
        <taxon>Chitinophagia</taxon>
        <taxon>Chitinophagales</taxon>
        <taxon>Chitinophagaceae</taxon>
        <taxon>Chitinophaga</taxon>
    </lineage>
</organism>
<protein>
    <submittedName>
        <fullName evidence="1">Uncharacterized protein</fullName>
    </submittedName>
</protein>
<evidence type="ECO:0000313" key="3">
    <source>
        <dbReference type="Proteomes" id="UP000183788"/>
    </source>
</evidence>
<reference evidence="1 3" key="1">
    <citation type="submission" date="2016-11" db="EMBL/GenBank/DDBJ databases">
        <authorList>
            <person name="Jaros S."/>
            <person name="Januszkiewicz K."/>
            <person name="Wedrychowicz H."/>
        </authorList>
    </citation>
    <scope>NUCLEOTIDE SEQUENCE [LARGE SCALE GENOMIC DNA]</scope>
    <source>
        <strain evidence="1 3">DSM 784</strain>
    </source>
</reference>
<name>A0A1K1LZD1_9BACT</name>
<evidence type="ECO:0000313" key="4">
    <source>
        <dbReference type="Proteomes" id="UP001326715"/>
    </source>
</evidence>
<dbReference type="STRING" id="1004.SAMN05661012_00333"/>
<evidence type="ECO:0000313" key="2">
    <source>
        <dbReference type="EMBL" id="WQG89641.1"/>
    </source>
</evidence>
<reference evidence="2 4" key="2">
    <citation type="submission" date="2023-11" db="EMBL/GenBank/DDBJ databases">
        <title>MicrobeMod: A computational toolkit for identifying prokaryotic methylation and restriction-modification with nanopore sequencing.</title>
        <authorList>
            <person name="Crits-Christoph A."/>
            <person name="Kang S.C."/>
            <person name="Lee H."/>
            <person name="Ostrov N."/>
        </authorList>
    </citation>
    <scope>NUCLEOTIDE SEQUENCE [LARGE SCALE GENOMIC DNA]</scope>
    <source>
        <strain evidence="2 4">ATCC 23090</strain>
    </source>
</reference>
<sequence>MRITINDKEVVIPTSLSEFTLGQRIAFQEEYGNELDTWLKKIVDMEDGLDKEMEEMEFRMEKMFRTFAFFAGCTPDALKESEFVDNIANIYHSCLSVLFESESKVECLQEYHWKGETWVLHPPSLKHGDQMKFGEFIDSKQVVQNLMELGKSRWDAMLNLCAIYLRRPSEEYDESFLYDNSERIEMMRELPMDIALGVGFFLTASISLSNHHFQSSNVAE</sequence>
<dbReference type="AlphaFoldDB" id="A0A1K1LZD1"/>
<proteinExistence type="predicted"/>
<dbReference type="RefSeq" id="WP_072356865.1">
    <property type="nucleotide sequence ID" value="NZ_CP139972.1"/>
</dbReference>
<dbReference type="OrthoDB" id="1258624at2"/>
<dbReference type="EMBL" id="FPIZ01000001">
    <property type="protein sequence ID" value="SFW16227.1"/>
    <property type="molecule type" value="Genomic_DNA"/>
</dbReference>